<feature type="compositionally biased region" description="Acidic residues" evidence="1">
    <location>
        <begin position="86"/>
        <end position="97"/>
    </location>
</feature>
<dbReference type="AlphaFoldDB" id="A0A5B0MEY6"/>
<evidence type="ECO:0000313" key="2">
    <source>
        <dbReference type="EMBL" id="KAA1074688.1"/>
    </source>
</evidence>
<proteinExistence type="predicted"/>
<organism evidence="2 3">
    <name type="scientific">Puccinia graminis f. sp. tritici</name>
    <dbReference type="NCBI Taxonomy" id="56615"/>
    <lineage>
        <taxon>Eukaryota</taxon>
        <taxon>Fungi</taxon>
        <taxon>Dikarya</taxon>
        <taxon>Basidiomycota</taxon>
        <taxon>Pucciniomycotina</taxon>
        <taxon>Pucciniomycetes</taxon>
        <taxon>Pucciniales</taxon>
        <taxon>Pucciniaceae</taxon>
        <taxon>Puccinia</taxon>
    </lineage>
</organism>
<dbReference type="EMBL" id="VSWC01000157">
    <property type="protein sequence ID" value="KAA1074688.1"/>
    <property type="molecule type" value="Genomic_DNA"/>
</dbReference>
<accession>A0A5B0MEY6</accession>
<feature type="region of interest" description="Disordered" evidence="1">
    <location>
        <begin position="73"/>
        <end position="115"/>
    </location>
</feature>
<dbReference type="Proteomes" id="UP000324748">
    <property type="component" value="Unassembled WGS sequence"/>
</dbReference>
<evidence type="ECO:0000313" key="3">
    <source>
        <dbReference type="Proteomes" id="UP000324748"/>
    </source>
</evidence>
<reference evidence="2 3" key="1">
    <citation type="submission" date="2019-05" db="EMBL/GenBank/DDBJ databases">
        <title>Emergence of the Ug99 lineage of the wheat stem rust pathogen through somatic hybridization.</title>
        <authorList>
            <person name="Li F."/>
            <person name="Upadhyaya N.M."/>
            <person name="Sperschneider J."/>
            <person name="Matny O."/>
            <person name="Nguyen-Phuc H."/>
            <person name="Mago R."/>
            <person name="Raley C."/>
            <person name="Miller M.E."/>
            <person name="Silverstein K.A.T."/>
            <person name="Henningsen E."/>
            <person name="Hirsch C.D."/>
            <person name="Visser B."/>
            <person name="Pretorius Z.A."/>
            <person name="Steffenson B.J."/>
            <person name="Schwessinger B."/>
            <person name="Dodds P.N."/>
            <person name="Figueroa M."/>
        </authorList>
    </citation>
    <scope>NUCLEOTIDE SEQUENCE [LARGE SCALE GENOMIC DNA]</scope>
    <source>
        <strain evidence="2">21-0</strain>
    </source>
</reference>
<sequence length="161" mass="17889">MHITFHEAIEIVSAQKPVSGLAPKGSYNSSATLSDAFFTKEEREARNRTLTARMPFLYRLVCAKLKCDKPGLVEDLPSDCPRDPLEDNSDDEDDSDQSDNLVDYDGSVMKKSKDPATRRAIRVQTVSSIPAIGLTTADKYVLWKHQITGCPDGLCNGRIWL</sequence>
<gene>
    <name evidence="2" type="ORF">PGT21_015925</name>
</gene>
<name>A0A5B0MEY6_PUCGR</name>
<comment type="caution">
    <text evidence="2">The sequence shown here is derived from an EMBL/GenBank/DDBJ whole genome shotgun (WGS) entry which is preliminary data.</text>
</comment>
<keyword evidence="3" id="KW-1185">Reference proteome</keyword>
<evidence type="ECO:0000256" key="1">
    <source>
        <dbReference type="SAM" id="MobiDB-lite"/>
    </source>
</evidence>
<protein>
    <submittedName>
        <fullName evidence="2">Uncharacterized protein</fullName>
    </submittedName>
</protein>